<keyword evidence="1" id="KW-0813">Transport</keyword>
<proteinExistence type="inferred from homology"/>
<gene>
    <name evidence="4" type="ORF">SAMN05192573_13311</name>
</gene>
<keyword evidence="5" id="KW-1185">Reference proteome</keyword>
<dbReference type="NCBIfam" id="TIGR04057">
    <property type="entry name" value="SusC_RagA_signa"/>
    <property type="match status" value="1"/>
</dbReference>
<evidence type="ECO:0000256" key="2">
    <source>
        <dbReference type="SAM" id="SignalP"/>
    </source>
</evidence>
<feature type="chain" id="PRO_5011580546" evidence="2">
    <location>
        <begin position="25"/>
        <end position="1965"/>
    </location>
</feature>
<dbReference type="Gene3D" id="2.60.40.1120">
    <property type="entry name" value="Carboxypeptidase-like, regulatory domain"/>
    <property type="match status" value="1"/>
</dbReference>
<dbReference type="Pfam" id="PF00207">
    <property type="entry name" value="A2M"/>
    <property type="match status" value="1"/>
</dbReference>
<dbReference type="Pfam" id="PF13715">
    <property type="entry name" value="CarbopepD_reg_2"/>
    <property type="match status" value="1"/>
</dbReference>
<evidence type="ECO:0000259" key="3">
    <source>
        <dbReference type="SMART" id="SM01360"/>
    </source>
</evidence>
<dbReference type="InterPro" id="IPR012910">
    <property type="entry name" value="Plug_dom"/>
</dbReference>
<keyword evidence="2" id="KW-0732">Signal</keyword>
<dbReference type="InterPro" id="IPR008930">
    <property type="entry name" value="Terpenoid_cyclase/PrenylTrfase"/>
</dbReference>
<dbReference type="GO" id="GO:0004866">
    <property type="term" value="F:endopeptidase inhibitor activity"/>
    <property type="evidence" value="ECO:0007669"/>
    <property type="project" value="InterPro"/>
</dbReference>
<organism evidence="4 5">
    <name type="scientific">Mucilaginibacter gossypii</name>
    <dbReference type="NCBI Taxonomy" id="551996"/>
    <lineage>
        <taxon>Bacteria</taxon>
        <taxon>Pseudomonadati</taxon>
        <taxon>Bacteroidota</taxon>
        <taxon>Sphingobacteriia</taxon>
        <taxon>Sphingobacteriales</taxon>
        <taxon>Sphingobacteriaceae</taxon>
        <taxon>Mucilaginibacter</taxon>
    </lineage>
</organism>
<dbReference type="InterPro" id="IPR001599">
    <property type="entry name" value="Macroglobln_a2"/>
</dbReference>
<evidence type="ECO:0000256" key="1">
    <source>
        <dbReference type="PROSITE-ProRule" id="PRU01360"/>
    </source>
</evidence>
<keyword evidence="4" id="KW-0675">Receptor</keyword>
<dbReference type="Gene3D" id="1.50.10.20">
    <property type="match status" value="1"/>
</dbReference>
<protein>
    <submittedName>
        <fullName evidence="4">TonB-dependent outer membrane receptor, SusC/RagA subfamily, signature region</fullName>
    </submittedName>
</protein>
<dbReference type="InterPro" id="IPR008969">
    <property type="entry name" value="CarboxyPept-like_regulatory"/>
</dbReference>
<dbReference type="PANTHER" id="PTHR40094">
    <property type="entry name" value="ALPHA-2-MACROGLOBULIN HOMOLOG"/>
    <property type="match status" value="1"/>
</dbReference>
<dbReference type="Proteomes" id="UP000199705">
    <property type="component" value="Unassembled WGS sequence"/>
</dbReference>
<feature type="signal peptide" evidence="2">
    <location>
        <begin position="1"/>
        <end position="24"/>
    </location>
</feature>
<keyword evidence="1" id="KW-0472">Membrane</keyword>
<comment type="subcellular location">
    <subcellularLocation>
        <location evidence="1">Cell outer membrane</location>
        <topology evidence="1">Multi-pass membrane protein</topology>
    </subcellularLocation>
</comment>
<name>A0A1G8NFF6_9SPHI</name>
<accession>A0A1G8NFF6</accession>
<reference evidence="5" key="1">
    <citation type="submission" date="2016-10" db="EMBL/GenBank/DDBJ databases">
        <authorList>
            <person name="Varghese N."/>
            <person name="Submissions S."/>
        </authorList>
    </citation>
    <scope>NUCLEOTIDE SEQUENCE [LARGE SCALE GENOMIC DNA]</scope>
    <source>
        <strain evidence="5">Gh-67</strain>
    </source>
</reference>
<dbReference type="InterPro" id="IPR023997">
    <property type="entry name" value="TonB-dep_OMP_SusC/RagA_CS"/>
</dbReference>
<dbReference type="STRING" id="551996.SAMN05192573_13311"/>
<dbReference type="Pfam" id="PF17973">
    <property type="entry name" value="bMG10"/>
    <property type="match status" value="1"/>
</dbReference>
<dbReference type="Pfam" id="PF07715">
    <property type="entry name" value="Plug"/>
    <property type="match status" value="1"/>
</dbReference>
<dbReference type="GO" id="GO:0009279">
    <property type="term" value="C:cell outer membrane"/>
    <property type="evidence" value="ECO:0007669"/>
    <property type="project" value="UniProtKB-SubCell"/>
</dbReference>
<dbReference type="Gene3D" id="2.170.130.10">
    <property type="entry name" value="TonB-dependent receptor, plug domain"/>
    <property type="match status" value="1"/>
</dbReference>
<dbReference type="InterPro" id="IPR041246">
    <property type="entry name" value="Bact_MG10"/>
</dbReference>
<dbReference type="Gene3D" id="2.60.40.1930">
    <property type="match status" value="1"/>
</dbReference>
<dbReference type="PANTHER" id="PTHR40094:SF1">
    <property type="entry name" value="UBIQUITIN DOMAIN-CONTAINING PROTEIN"/>
    <property type="match status" value="1"/>
</dbReference>
<comment type="similarity">
    <text evidence="1">Belongs to the TonB-dependent receptor family.</text>
</comment>
<evidence type="ECO:0000313" key="4">
    <source>
        <dbReference type="EMBL" id="SDI79001.1"/>
    </source>
</evidence>
<dbReference type="CDD" id="cd00688">
    <property type="entry name" value="ISOPREN_C2_like"/>
    <property type="match status" value="1"/>
</dbReference>
<dbReference type="EMBL" id="FNCG01000033">
    <property type="protein sequence ID" value="SDI79001.1"/>
    <property type="molecule type" value="Genomic_DNA"/>
</dbReference>
<sequence length="1965" mass="223191">MQATLKRSLLFFSFLSFCITAAFGQKPLTPSRQSSYYTYIYKITAGDVFKFYRYPRKKPDEQILHNPIDSFKTNDKWNNTLLLGNYLKVVAKKNVLSYSLIENRSANLKLLANNYDLRFILVDQAGKAINNALVQFDNHTVTYDSKAGLYIANPSKRDTILKVDYAGVTNYYVIKKQQRSSYYHYNPYRNMSFFKAAWKRFKNLFKGHDKYYSRQPADNYEGFIVFNKAIYKPHDTVKFKAIILNKKTKQPVTTAQLLVRLKERYEDDGKIIGKVNSYREGAYEYSFALTDSLDLSLDEDYTISLEDQSSEKYKLDDYKGDDDQGFLAKRKVFLTGRFKYEEYELKSITFSTRIDKEKHGPGNPATLYLKAVDENNLPVTDGRVTVTFNTRGTGMRRQNYTFVPDQLWTHQLQLDPVGETRLIIPDSIFPKADITYTINSEFLNSNNEQQSANNDMSYRYSRFSITAKLNGDTLISTAFDNGKAVNAMATISALNAKYDTITRVRVMLPAKTIINPYADSYNIETDSAYADLDLKDNNAGISLSGYRTADSVFVKVDNPRHLHFWYSVFGGNKLIDAGQANNLFYVRAYNDQNLLNFQVHYIWAGESKTEATDIMYRDKLLTINARQPVSVYPGQQAKTDIVVTDAKGQPVANADLTAWSMTSKFADYKAPYVPYLDKGFPYRKQKMGFNTGNINGDGSLQLNWKRWSKEMGLDSIAYYQFTHPEKIYRVEEDAKDSLTQVAPFVIKNGDVLPVHILYIDDRPVYFDQTQQLKRYSFAVSPGRHMFRFRTSHQNIWVDSVDVQKSKKLIFSINADNAHSTKVLDTLSTYESDFINRYLITVINNFGWKMALLTQNEKVFMINPDPNYGYRNNSVLIGPSVENFANLDVQGSGSRYFVTEPGYSFQFEPGLIKQKSIAAAYPFNPILSSYHGPADDYTQQVLTQPEAESIWQQYLDLRSNTQSLFVNPVITGETGKLSMSIDQPKGKKLLVKNLIVYKYDDPDFLLIYPGNTTYINNLNAGRYRLLFLLKGDSYDIKENVTIKTGGTNFYNFTVLPTHVKDSVGVRISNIINNRTGSYNHGDREIENDALKIKEAFNDKYLDTGTFGDMMSGTIIASDDKLAVPGVTIKVKGSSTGTLTDLAGRFKLKVPKTGKLIISFIGYDTQELNIQPGATVRITLKPSSKLLQEVMVIGYGAVKRSETTGALAMVSSLEGRVAGLNINDGGPGGGINIMIRGMASLPSAQPLIVVDGEIVDKLSDVNKDDIAEISVLKDAAATAIYGARGSNGVIVIRTKAKPGLAGSKGADSTQTGSTQTMRKNFSDYAYWQPKLSTDEHGKASFMVTYPDDITNWRTFIIGITGNRQTGFTESSIKSYKPLSANFIAPQFAIAGDEMNLIGKVMNYNNTSAKLTRIFKYNGQTLKQEELEVKNSKIDTLTITAAAAASIAPTDSLTFEYTIKRDNGYFDGEQRSIPVMPQGVKETKGVFEALDRDTTVNMKFDPALGPVTFRAEASVLPALTEETRKLREYKYLCNEQLASKLKGLLMERRIKKFLGEEFKYERNIKDVIKKLQENRKSNGTWGWWKDSNEELWISLHVVEALVDAQKEGYAVELDKQKLTDYLVFQLESYKRRDKILCLQLLHKLGAKVDYQKYVTGIEKEQAKDQKTFDYKLSGYDKLRMMLLRQESALPIKMDSLINTSKHTMFGNLYWGEDGYRFFDNSVQLSVLAYRIIKNEGRHPELLTKIRGYFLEQRRLGDWRNTYESALILETILPDLLTENKQVKPSQITLTGTDTKTIDKFPYSTTLTDKTISISKTGSLPVYITGYQQFWNSKPEKVSKDFTVNTWFERKEKTITTLKGGEPVLLKAEVTARGDADFVMIEIPIPAGCSYESKEQQWDNNEVHREYFKEKVSIFCRSLKQGKYTFTVNLIPRYNGKYTLNPAKAELMYFPVFYGREGMKQIVIGSFVH</sequence>
<keyword evidence="1" id="KW-0812">Transmembrane</keyword>
<keyword evidence="1" id="KW-1134">Transmembrane beta strand</keyword>
<dbReference type="InterPro" id="IPR037066">
    <property type="entry name" value="Plug_dom_sf"/>
</dbReference>
<dbReference type="InterPro" id="IPR051802">
    <property type="entry name" value="YfhM-like"/>
</dbReference>
<dbReference type="PROSITE" id="PS52016">
    <property type="entry name" value="TONB_DEPENDENT_REC_3"/>
    <property type="match status" value="1"/>
</dbReference>
<dbReference type="InterPro" id="IPR039426">
    <property type="entry name" value="TonB-dep_rcpt-like"/>
</dbReference>
<dbReference type="SUPFAM" id="SSF56935">
    <property type="entry name" value="Porins"/>
    <property type="match status" value="1"/>
</dbReference>
<dbReference type="Gene3D" id="2.20.130.20">
    <property type="match status" value="1"/>
</dbReference>
<dbReference type="SUPFAM" id="SSF49464">
    <property type="entry name" value="Carboxypeptidase regulatory domain-like"/>
    <property type="match status" value="1"/>
</dbReference>
<evidence type="ECO:0000313" key="5">
    <source>
        <dbReference type="Proteomes" id="UP000199705"/>
    </source>
</evidence>
<keyword evidence="1" id="KW-0998">Cell outer membrane</keyword>
<dbReference type="SMART" id="SM01360">
    <property type="entry name" value="A2M"/>
    <property type="match status" value="1"/>
</dbReference>
<dbReference type="SUPFAM" id="SSF48239">
    <property type="entry name" value="Terpenoid cyclases/Protein prenyltransferases"/>
    <property type="match status" value="1"/>
</dbReference>
<feature type="domain" description="Alpha-2-macroglobulin" evidence="3">
    <location>
        <begin position="1323"/>
        <end position="1412"/>
    </location>
</feature>
<dbReference type="RefSeq" id="WP_091176384.1">
    <property type="nucleotide sequence ID" value="NZ_FNCG01000033.1"/>
</dbReference>